<proteinExistence type="predicted"/>
<gene>
    <name evidence="1" type="ORF">UFOVP1382_195</name>
</gene>
<dbReference type="EMBL" id="LR797331">
    <property type="protein sequence ID" value="CAB4203584.1"/>
    <property type="molecule type" value="Genomic_DNA"/>
</dbReference>
<name>A0A6J5S5E2_9CAUD</name>
<evidence type="ECO:0000313" key="1">
    <source>
        <dbReference type="EMBL" id="CAB4203584.1"/>
    </source>
</evidence>
<sequence length="104" mass="11865">MDDIFRTDRNTAKREVRDTVPKLRAALRSSVPDPWTPHPRPDGIREIHLDMVRLSSIKADDVFRFAMPSDPDHPLGWWRAVEDGYDNDGGGSVNAVRLWPEDGE</sequence>
<accession>A0A6J5S5E2</accession>
<protein>
    <submittedName>
        <fullName evidence="1">Uncharacterized protein</fullName>
    </submittedName>
</protein>
<organism evidence="1">
    <name type="scientific">uncultured Caudovirales phage</name>
    <dbReference type="NCBI Taxonomy" id="2100421"/>
    <lineage>
        <taxon>Viruses</taxon>
        <taxon>Duplodnaviria</taxon>
        <taxon>Heunggongvirae</taxon>
        <taxon>Uroviricota</taxon>
        <taxon>Caudoviricetes</taxon>
        <taxon>Peduoviridae</taxon>
        <taxon>Maltschvirus</taxon>
        <taxon>Maltschvirus maltsch</taxon>
    </lineage>
</organism>
<reference evidence="1" key="1">
    <citation type="submission" date="2020-05" db="EMBL/GenBank/DDBJ databases">
        <authorList>
            <person name="Chiriac C."/>
            <person name="Salcher M."/>
            <person name="Ghai R."/>
            <person name="Kavagutti S V."/>
        </authorList>
    </citation>
    <scope>NUCLEOTIDE SEQUENCE</scope>
</reference>